<evidence type="ECO:0000313" key="3">
    <source>
        <dbReference type="Proteomes" id="UP000355283"/>
    </source>
</evidence>
<accession>A0A4D9CTV8</accession>
<name>A0A4D9CTV8_9STRA</name>
<dbReference type="EMBL" id="SDOX01000118">
    <property type="protein sequence ID" value="TFJ82306.1"/>
    <property type="molecule type" value="Genomic_DNA"/>
</dbReference>
<proteinExistence type="predicted"/>
<dbReference type="OrthoDB" id="207292at2759"/>
<feature type="region of interest" description="Disordered" evidence="1">
    <location>
        <begin position="51"/>
        <end position="77"/>
    </location>
</feature>
<gene>
    <name evidence="2" type="ORF">NSK_006425</name>
</gene>
<dbReference type="Proteomes" id="UP000355283">
    <property type="component" value="Unassembled WGS sequence"/>
</dbReference>
<feature type="compositionally biased region" description="Gly residues" evidence="1">
    <location>
        <begin position="165"/>
        <end position="179"/>
    </location>
</feature>
<feature type="region of interest" description="Disordered" evidence="1">
    <location>
        <begin position="158"/>
        <end position="192"/>
    </location>
</feature>
<protein>
    <submittedName>
        <fullName evidence="2">Uncharacterized protein</fullName>
    </submittedName>
</protein>
<evidence type="ECO:0000313" key="2">
    <source>
        <dbReference type="EMBL" id="TFJ82306.1"/>
    </source>
</evidence>
<keyword evidence="3" id="KW-1185">Reference proteome</keyword>
<dbReference type="AlphaFoldDB" id="A0A4D9CTV8"/>
<sequence>MALCACLPASRPPAFLASGTTVAGFIIPPFSLDPPNLQSLRRHESRSLHTLRWVESPRPRPRSGGVSADGKAQKSSFYKRPSKAIEMGGGFFIPGLEGYKLRLATALLVLLLLALNRYPGYAPAASQLTSEAIGAGAAVILLAQALIEKLITEAGVAQQEEEDNGGLGPKTGGRSGRTGGVEEEYLGPGPGSAMEDDVRWVGYALDENLDCPAVALLDSERGLLYYRRRRRTVSSPCPPSSSPLKELALALAQALPAQSRRTVGMSDALASLGGAGGTTGMGLAQVLGMSKVEGAVVVRVGPRTVLAVAPPAGGIMRDQAVWVDRAAALLEASGLGEG</sequence>
<reference evidence="2 3" key="1">
    <citation type="submission" date="2019-01" db="EMBL/GenBank/DDBJ databases">
        <title>Nuclear Genome Assembly of the Microalgal Biofuel strain Nannochloropsis salina CCMP1776.</title>
        <authorList>
            <person name="Hovde B."/>
        </authorList>
    </citation>
    <scope>NUCLEOTIDE SEQUENCE [LARGE SCALE GENOMIC DNA]</scope>
    <source>
        <strain evidence="2 3">CCMP1776</strain>
    </source>
</reference>
<evidence type="ECO:0000256" key="1">
    <source>
        <dbReference type="SAM" id="MobiDB-lite"/>
    </source>
</evidence>
<comment type="caution">
    <text evidence="2">The sequence shown here is derived from an EMBL/GenBank/DDBJ whole genome shotgun (WGS) entry which is preliminary data.</text>
</comment>
<organism evidence="2 3">
    <name type="scientific">Nannochloropsis salina CCMP1776</name>
    <dbReference type="NCBI Taxonomy" id="1027361"/>
    <lineage>
        <taxon>Eukaryota</taxon>
        <taxon>Sar</taxon>
        <taxon>Stramenopiles</taxon>
        <taxon>Ochrophyta</taxon>
        <taxon>Eustigmatophyceae</taxon>
        <taxon>Eustigmatales</taxon>
        <taxon>Monodopsidaceae</taxon>
        <taxon>Microchloropsis</taxon>
        <taxon>Microchloropsis salina</taxon>
    </lineage>
</organism>